<dbReference type="GeneID" id="37007925"/>
<dbReference type="PANTHER" id="PTHR13034">
    <property type="entry name" value="DYNACTIN P62 SUBUNIT"/>
    <property type="match status" value="1"/>
</dbReference>
<evidence type="ECO:0000256" key="4">
    <source>
        <dbReference type="ARBA" id="ARBA00022490"/>
    </source>
</evidence>
<evidence type="ECO:0000256" key="6">
    <source>
        <dbReference type="ARBA" id="ARBA00022553"/>
    </source>
</evidence>
<dbReference type="EMBL" id="PKFO01000010">
    <property type="protein sequence ID" value="PVH22870.1"/>
    <property type="molecule type" value="Genomic_DNA"/>
</dbReference>
<evidence type="ECO:0000313" key="15">
    <source>
        <dbReference type="Proteomes" id="UP000244309"/>
    </source>
</evidence>
<evidence type="ECO:0000256" key="2">
    <source>
        <dbReference type="ARBA" id="ARBA00004529"/>
    </source>
</evidence>
<dbReference type="PANTHER" id="PTHR13034:SF2">
    <property type="entry name" value="DYNACTIN SUBUNIT 4"/>
    <property type="match status" value="1"/>
</dbReference>
<evidence type="ECO:0000256" key="5">
    <source>
        <dbReference type="ARBA" id="ARBA00022499"/>
    </source>
</evidence>
<dbReference type="GO" id="GO:0005869">
    <property type="term" value="C:dynactin complex"/>
    <property type="evidence" value="ECO:0007669"/>
    <property type="project" value="InterPro"/>
</dbReference>
<proteinExistence type="inferred from homology"/>
<keyword evidence="7" id="KW-0832">Ubl conjugation</keyword>
<organism evidence="14 15">
    <name type="scientific">Candidozyma haemuli</name>
    <dbReference type="NCBI Taxonomy" id="45357"/>
    <lineage>
        <taxon>Eukaryota</taxon>
        <taxon>Fungi</taxon>
        <taxon>Dikarya</taxon>
        <taxon>Ascomycota</taxon>
        <taxon>Saccharomycotina</taxon>
        <taxon>Pichiomycetes</taxon>
        <taxon>Metschnikowiaceae</taxon>
        <taxon>Candidozyma</taxon>
    </lineage>
</organism>
<sequence>MYKLNNKPQGQKHTINRPETKRLEAMKIKQVNLADDQELEKTIAESGPLDIMGPTPEHLLQPRGTPLATKVKIRCSSCHEELLSPVTDIKSIKVLSKQYASDILPTLTASYTSQSPTSESDTDIPCSLSIVNNLPSSINVVISIYGRIPASLTNDHVAMSLPISSVSIGGKREKAEIIQTIPTVLLGSNTKASQAEQVMRSGKTAQETGETVDQGSNWATIPFTLSFEEGQTPPKAPIQVPFHVEVETRLPDAWKSLSSKRGLRYKFWAVSQIQS</sequence>
<gene>
    <name evidence="14" type="ORF">CXQ85_002594</name>
</gene>
<evidence type="ECO:0000256" key="7">
    <source>
        <dbReference type="ARBA" id="ARBA00022843"/>
    </source>
</evidence>
<evidence type="ECO:0000256" key="12">
    <source>
        <dbReference type="ARBA" id="ARBA00034864"/>
    </source>
</evidence>
<comment type="subcellular location">
    <subcellularLocation>
        <location evidence="1">Cytoplasm</location>
        <location evidence="1">Cytoskeleton</location>
        <location evidence="1">Microtubule organizing center</location>
        <location evidence="1">Centrosome</location>
    </subcellularLocation>
    <subcellularLocation>
        <location evidence="2">Cytoplasm</location>
        <location evidence="2">Cytoskeleton</location>
        <location evidence="2">Stress fiber</location>
    </subcellularLocation>
    <subcellularLocation>
        <location evidence="3">Cytoplasm</location>
        <location evidence="3">Myofibril</location>
    </subcellularLocation>
</comment>
<keyword evidence="4" id="KW-0963">Cytoplasm</keyword>
<reference evidence="14 15" key="1">
    <citation type="submission" date="2017-12" db="EMBL/GenBank/DDBJ databases">
        <title>Genome Sequence of a Multidrug-Resistant Candida haemulonii Isolate from a Patient with Chronic Leg Ulcers in Israel.</title>
        <authorList>
            <person name="Chow N.A."/>
            <person name="Gade L."/>
            <person name="Batra D."/>
            <person name="Rowe L.A."/>
            <person name="Ben-Ami R."/>
            <person name="Loparev V.N."/>
            <person name="Litvintseva A.P."/>
        </authorList>
    </citation>
    <scope>NUCLEOTIDE SEQUENCE [LARGE SCALE GENOMIC DNA]</scope>
    <source>
        <strain evidence="14 15">B11899</strain>
    </source>
</reference>
<dbReference type="VEuPathDB" id="FungiDB:CXQ85_002594"/>
<keyword evidence="6" id="KW-0597">Phosphoprotein</keyword>
<keyword evidence="9" id="KW-0175">Coiled coil</keyword>
<protein>
    <recommendedName>
        <fullName evidence="12">Dynactin subunit 4</fullName>
    </recommendedName>
</protein>
<comment type="caution">
    <text evidence="14">The sequence shown here is derived from an EMBL/GenBank/DDBJ whole genome shotgun (WGS) entry which is preliminary data.</text>
</comment>
<dbReference type="RefSeq" id="XP_025343810.1">
    <property type="nucleotide sequence ID" value="XM_025486260.1"/>
</dbReference>
<dbReference type="AlphaFoldDB" id="A0A2V1AXN9"/>
<evidence type="ECO:0000256" key="9">
    <source>
        <dbReference type="ARBA" id="ARBA00023054"/>
    </source>
</evidence>
<evidence type="ECO:0000313" key="14">
    <source>
        <dbReference type="EMBL" id="PVH22870.1"/>
    </source>
</evidence>
<evidence type="ECO:0000256" key="8">
    <source>
        <dbReference type="ARBA" id="ARBA00022990"/>
    </source>
</evidence>
<comment type="similarity">
    <text evidence="11">Belongs to the dynactin subunit 4 family.</text>
</comment>
<dbReference type="Proteomes" id="UP000244309">
    <property type="component" value="Unassembled WGS sequence"/>
</dbReference>
<comment type="subunit">
    <text evidence="13">Subunit of dynactin, a multiprotein complex part of a tripartite complex with dynein and a adapter, such as BICDL1, BICD2 or HOOK3. The dynactin complex is built around ACTR1A/ACTB filament and consists of an actin-related filament composed of a shoulder domain, a pointed end and a barbed end. Its length is defined by its flexible shoulder domain. The soulder is composed of 2 DCTN1 subunits, 4 DCTN2 and 2 DCTN3. The 4 DCNT2 (via N-terminus) bind the ACTR1A filament and act as molecular rulers to determine the length. The pointed end is important for binding dynein-dynactin cargo adapters. Consists of 4 subunits: ACTR10, DCNT4, DCTN5 and DCTN6. The barbed end is composed of a CAPZA1:CAPZB heterodimers, which binds ACTR1A/ACTB filament and dynactin and stabilizes dynactin. Interacts with ATP7B, but not ATP7A, in a copper-dependent manner. Interacts with ANK2; this interaction is required for localization at costameres. Interacts with N4BP2L1.</text>
</comment>
<evidence type="ECO:0000256" key="10">
    <source>
        <dbReference type="ARBA" id="ARBA00023212"/>
    </source>
</evidence>
<keyword evidence="5" id="KW-1017">Isopeptide bond</keyword>
<keyword evidence="10" id="KW-0206">Cytoskeleton</keyword>
<keyword evidence="8" id="KW-0007">Acetylation</keyword>
<accession>A0A2V1AXN9</accession>
<evidence type="ECO:0000256" key="3">
    <source>
        <dbReference type="ARBA" id="ARBA00004657"/>
    </source>
</evidence>
<evidence type="ECO:0000256" key="1">
    <source>
        <dbReference type="ARBA" id="ARBA00004300"/>
    </source>
</evidence>
<keyword evidence="15" id="KW-1185">Reference proteome</keyword>
<evidence type="ECO:0000256" key="13">
    <source>
        <dbReference type="ARBA" id="ARBA00093507"/>
    </source>
</evidence>
<dbReference type="OrthoDB" id="283815at2759"/>
<evidence type="ECO:0000256" key="11">
    <source>
        <dbReference type="ARBA" id="ARBA00034776"/>
    </source>
</evidence>
<dbReference type="STRING" id="45357.A0A2V1AXN9"/>
<dbReference type="GO" id="GO:0001725">
    <property type="term" value="C:stress fiber"/>
    <property type="evidence" value="ECO:0007669"/>
    <property type="project" value="UniProtKB-SubCell"/>
</dbReference>
<name>A0A2V1AXN9_9ASCO</name>
<dbReference type="InterPro" id="IPR008603">
    <property type="entry name" value="DCTN4"/>
</dbReference>